<dbReference type="PANTHER" id="PTHR36435">
    <property type="entry name" value="SLR1288 PROTEIN"/>
    <property type="match status" value="1"/>
</dbReference>
<feature type="transmembrane region" description="Helical" evidence="1">
    <location>
        <begin position="241"/>
        <end position="264"/>
    </location>
</feature>
<dbReference type="PANTHER" id="PTHR36435:SF1">
    <property type="entry name" value="CAAX AMINO TERMINAL PROTEASE FAMILY PROTEIN"/>
    <property type="match status" value="1"/>
</dbReference>
<evidence type="ECO:0000259" key="2">
    <source>
        <dbReference type="Pfam" id="PF02517"/>
    </source>
</evidence>
<name>A0ABT2TAT5_9FIRM</name>
<feature type="transmembrane region" description="Helical" evidence="1">
    <location>
        <begin position="284"/>
        <end position="305"/>
    </location>
</feature>
<feature type="transmembrane region" description="Helical" evidence="1">
    <location>
        <begin position="83"/>
        <end position="105"/>
    </location>
</feature>
<dbReference type="InterPro" id="IPR003675">
    <property type="entry name" value="Rce1/LyrA-like_dom"/>
</dbReference>
<evidence type="ECO:0000256" key="1">
    <source>
        <dbReference type="SAM" id="Phobius"/>
    </source>
</evidence>
<keyword evidence="3" id="KW-0378">Hydrolase</keyword>
<keyword evidence="1" id="KW-0472">Membrane</keyword>
<dbReference type="InterPro" id="IPR052710">
    <property type="entry name" value="CAAX_protease"/>
</dbReference>
<feature type="transmembrane region" description="Helical" evidence="1">
    <location>
        <begin position="42"/>
        <end position="62"/>
    </location>
</feature>
<dbReference type="EMBL" id="JAOQJX010000005">
    <property type="protein sequence ID" value="MCU6746982.1"/>
    <property type="molecule type" value="Genomic_DNA"/>
</dbReference>
<sequence>MSEDKEKEYRTLRPWQGFLVIVIAAVYLFLIAPKFIGRFGRIGSLLGEAGFLLLSVTAVWIWKGDFKVVFPFRKPCFTTMAGVGILWMGMMLLISVATMLLQLFFPEVYFETGIETALGYTGIPVLLLTAILAVSPAICEEALFRGVFVNSLLPLKKKWLIILISSVIFGLFHGSPAKFVPTALGGAALGFVFLETGNLFYSCLYHFINNMSSVIVLAAMGDIYKYMARTGAFSEMQQIPLTSIGLSVMMSAAAPACLYIGNYLLHSQTEGYRETLFPRRKPGIVISLIAVSGILFVSGVYLFLYGMIEIGLPAF</sequence>
<evidence type="ECO:0000313" key="4">
    <source>
        <dbReference type="Proteomes" id="UP001652394"/>
    </source>
</evidence>
<feature type="transmembrane region" description="Helical" evidence="1">
    <location>
        <begin position="199"/>
        <end position="220"/>
    </location>
</feature>
<comment type="caution">
    <text evidence="3">The sequence shown here is derived from an EMBL/GenBank/DDBJ whole genome shotgun (WGS) entry which is preliminary data.</text>
</comment>
<evidence type="ECO:0000313" key="3">
    <source>
        <dbReference type="EMBL" id="MCU6746982.1"/>
    </source>
</evidence>
<dbReference type="GO" id="GO:0008237">
    <property type="term" value="F:metallopeptidase activity"/>
    <property type="evidence" value="ECO:0007669"/>
    <property type="project" value="UniProtKB-KW"/>
</dbReference>
<keyword evidence="4" id="KW-1185">Reference proteome</keyword>
<dbReference type="Proteomes" id="UP001652394">
    <property type="component" value="Unassembled WGS sequence"/>
</dbReference>
<keyword evidence="3" id="KW-0645">Protease</keyword>
<organism evidence="3 4">
    <name type="scientific">Faecalicatena acetigenes</name>
    <dbReference type="NCBI Taxonomy" id="2981790"/>
    <lineage>
        <taxon>Bacteria</taxon>
        <taxon>Bacillati</taxon>
        <taxon>Bacillota</taxon>
        <taxon>Clostridia</taxon>
        <taxon>Lachnospirales</taxon>
        <taxon>Lachnospiraceae</taxon>
        <taxon>Faecalicatena</taxon>
    </lineage>
</organism>
<feature type="transmembrane region" description="Helical" evidence="1">
    <location>
        <begin position="117"/>
        <end position="138"/>
    </location>
</feature>
<dbReference type="RefSeq" id="WP_059066627.1">
    <property type="nucleotide sequence ID" value="NZ_JAOQJX010000005.1"/>
</dbReference>
<gene>
    <name evidence="3" type="ORF">OCV51_04840</name>
</gene>
<feature type="transmembrane region" description="Helical" evidence="1">
    <location>
        <begin position="12"/>
        <end position="36"/>
    </location>
</feature>
<dbReference type="Pfam" id="PF02517">
    <property type="entry name" value="Rce1-like"/>
    <property type="match status" value="1"/>
</dbReference>
<feature type="domain" description="CAAX prenyl protease 2/Lysostaphin resistance protein A-like" evidence="2">
    <location>
        <begin position="125"/>
        <end position="211"/>
    </location>
</feature>
<keyword evidence="3" id="KW-0482">Metalloprotease</keyword>
<keyword evidence="1" id="KW-1133">Transmembrane helix</keyword>
<feature type="transmembrane region" description="Helical" evidence="1">
    <location>
        <begin position="159"/>
        <end position="179"/>
    </location>
</feature>
<accession>A0ABT2TAT5</accession>
<keyword evidence="1" id="KW-0812">Transmembrane</keyword>
<reference evidence="3 4" key="1">
    <citation type="journal article" date="2021" name="ISME Commun">
        <title>Automated analysis of genomic sequences facilitates high-throughput and comprehensive description of bacteria.</title>
        <authorList>
            <person name="Hitch T.C.A."/>
        </authorList>
    </citation>
    <scope>NUCLEOTIDE SEQUENCE [LARGE SCALE GENOMIC DNA]</scope>
    <source>
        <strain evidence="3 4">H2_18</strain>
    </source>
</reference>
<proteinExistence type="predicted"/>
<protein>
    <submittedName>
        <fullName evidence="3">CPBP family intramembrane metalloprotease</fullName>
    </submittedName>
</protein>